<evidence type="ECO:0000256" key="2">
    <source>
        <dbReference type="ARBA" id="ARBA00022448"/>
    </source>
</evidence>
<dbReference type="EMBL" id="RLIH01000012">
    <property type="protein sequence ID" value="RVU54260.1"/>
    <property type="molecule type" value="Genomic_DNA"/>
</dbReference>
<dbReference type="Proteomes" id="UP000288812">
    <property type="component" value="Unassembled WGS sequence"/>
</dbReference>
<dbReference type="AlphaFoldDB" id="A0A437S5H1"/>
<dbReference type="InterPro" id="IPR006129">
    <property type="entry name" value="AdhesinB"/>
</dbReference>
<sequence length="311" mass="35340">MKKILIMFAIMLSLIGCQKNEMENQTVETEGSKSVTVSTSILEDMVFQLAGDIVDIEVIIPAGEDPHSYLAKPKDLQKIEKADLVLYHGLDYEGQLISALESKGYAVTENFPEEKLYALSEEDGHGHGNIDPHYWFDLDLYKLALEQVSEKLGELVPEKKDTFEENKKNYLNKLNEMDDNNRKLIAEIPQDQRYLITPHEAFNYLSKYYNIPVMAPQGIGSDSEVASKDIQETVDFIVEHKIKAIFVESTTDPARMEKLKEDCKAKGHEVMVVSGKDRELFSDSLAPKGEEGDTFIEMYEHNIKLIVENLK</sequence>
<dbReference type="Pfam" id="PF01297">
    <property type="entry name" value="ZnuA"/>
    <property type="match status" value="1"/>
</dbReference>
<dbReference type="GO" id="GO:0046872">
    <property type="term" value="F:metal ion binding"/>
    <property type="evidence" value="ECO:0007669"/>
    <property type="project" value="UniProtKB-KW"/>
</dbReference>
<protein>
    <submittedName>
        <fullName evidence="7">Metal transporter</fullName>
    </submittedName>
</protein>
<name>A0A437S5H1_9FIRM</name>
<dbReference type="PANTHER" id="PTHR42953">
    <property type="entry name" value="HIGH-AFFINITY ZINC UPTAKE SYSTEM PROTEIN ZNUA-RELATED"/>
    <property type="match status" value="1"/>
</dbReference>
<dbReference type="Gene3D" id="3.40.50.1980">
    <property type="entry name" value="Nitrogenase molybdenum iron protein domain"/>
    <property type="match status" value="2"/>
</dbReference>
<evidence type="ECO:0000256" key="6">
    <source>
        <dbReference type="SAM" id="Coils"/>
    </source>
</evidence>
<dbReference type="RefSeq" id="WP_127724938.1">
    <property type="nucleotide sequence ID" value="NZ_RLIH01000012.1"/>
</dbReference>
<dbReference type="InterPro" id="IPR006127">
    <property type="entry name" value="ZnuA-like"/>
</dbReference>
<comment type="similarity">
    <text evidence="5">Belongs to the bacterial solute-binding protein 9 family.</text>
</comment>
<dbReference type="PRINTS" id="PR00691">
    <property type="entry name" value="ADHESINB"/>
</dbReference>
<dbReference type="SUPFAM" id="SSF53807">
    <property type="entry name" value="Helical backbone' metal receptor"/>
    <property type="match status" value="1"/>
</dbReference>
<comment type="subcellular location">
    <subcellularLocation>
        <location evidence="1">Cell envelope</location>
    </subcellularLocation>
</comment>
<gene>
    <name evidence="7" type="ORF">EF514_08130</name>
</gene>
<accession>A0A437S5H1</accession>
<evidence type="ECO:0000313" key="7">
    <source>
        <dbReference type="EMBL" id="RVU54260.1"/>
    </source>
</evidence>
<dbReference type="InterPro" id="IPR050492">
    <property type="entry name" value="Bact_metal-bind_prot9"/>
</dbReference>
<evidence type="ECO:0000313" key="8">
    <source>
        <dbReference type="Proteomes" id="UP000288812"/>
    </source>
</evidence>
<evidence type="ECO:0000256" key="3">
    <source>
        <dbReference type="ARBA" id="ARBA00022723"/>
    </source>
</evidence>
<keyword evidence="2 5" id="KW-0813">Transport</keyword>
<dbReference type="GO" id="GO:0030001">
    <property type="term" value="P:metal ion transport"/>
    <property type="evidence" value="ECO:0007669"/>
    <property type="project" value="InterPro"/>
</dbReference>
<dbReference type="InterPro" id="IPR006128">
    <property type="entry name" value="Lipoprotein_PsaA-like"/>
</dbReference>
<organism evidence="7 8">
    <name type="scientific">Anaerosphaera multitolerans</name>
    <dbReference type="NCBI Taxonomy" id="2487351"/>
    <lineage>
        <taxon>Bacteria</taxon>
        <taxon>Bacillati</taxon>
        <taxon>Bacillota</taxon>
        <taxon>Tissierellia</taxon>
        <taxon>Tissierellales</taxon>
        <taxon>Peptoniphilaceae</taxon>
        <taxon>Anaerosphaera</taxon>
    </lineage>
</organism>
<keyword evidence="8" id="KW-1185">Reference proteome</keyword>
<keyword evidence="4" id="KW-0732">Signal</keyword>
<dbReference type="OrthoDB" id="9810636at2"/>
<keyword evidence="3" id="KW-0479">Metal-binding</keyword>
<dbReference type="PANTHER" id="PTHR42953:SF1">
    <property type="entry name" value="METAL-BINDING PROTEIN HI_0362-RELATED"/>
    <property type="match status" value="1"/>
</dbReference>
<evidence type="ECO:0000256" key="4">
    <source>
        <dbReference type="ARBA" id="ARBA00022729"/>
    </source>
</evidence>
<dbReference type="PROSITE" id="PS51257">
    <property type="entry name" value="PROKAR_LIPOPROTEIN"/>
    <property type="match status" value="1"/>
</dbReference>
<reference evidence="7 8" key="1">
    <citation type="submission" date="2018-11" db="EMBL/GenBank/DDBJ databases">
        <title>Genome sequencing and assembly of Anaerosphaera sp. nov., GS7-6-2.</title>
        <authorList>
            <person name="Rettenmaier R."/>
            <person name="Liebl W."/>
            <person name="Zverlov V."/>
        </authorList>
    </citation>
    <scope>NUCLEOTIDE SEQUENCE [LARGE SCALE GENOMIC DNA]</scope>
    <source>
        <strain evidence="7 8">GS7-6-2</strain>
    </source>
</reference>
<comment type="caution">
    <text evidence="7">The sequence shown here is derived from an EMBL/GenBank/DDBJ whole genome shotgun (WGS) entry which is preliminary data.</text>
</comment>
<dbReference type="PRINTS" id="PR00690">
    <property type="entry name" value="ADHESNFAMILY"/>
</dbReference>
<proteinExistence type="inferred from homology"/>
<dbReference type="GO" id="GO:0030313">
    <property type="term" value="C:cell envelope"/>
    <property type="evidence" value="ECO:0007669"/>
    <property type="project" value="UniProtKB-SubCell"/>
</dbReference>
<keyword evidence="6" id="KW-0175">Coiled coil</keyword>
<feature type="coiled-coil region" evidence="6">
    <location>
        <begin position="160"/>
        <end position="187"/>
    </location>
</feature>
<dbReference type="GO" id="GO:0007155">
    <property type="term" value="P:cell adhesion"/>
    <property type="evidence" value="ECO:0007669"/>
    <property type="project" value="InterPro"/>
</dbReference>
<evidence type="ECO:0000256" key="5">
    <source>
        <dbReference type="RuleBase" id="RU003512"/>
    </source>
</evidence>
<evidence type="ECO:0000256" key="1">
    <source>
        <dbReference type="ARBA" id="ARBA00004196"/>
    </source>
</evidence>